<keyword evidence="1" id="KW-0597">Phosphoprotein</keyword>
<dbReference type="Gene3D" id="3.40.50.2300">
    <property type="match status" value="1"/>
</dbReference>
<evidence type="ECO:0000313" key="3">
    <source>
        <dbReference type="EMBL" id="TWP27691.1"/>
    </source>
</evidence>
<sequence length="220" mass="25379">MLRKILIAEDFDSYSIGIEKTISEQANVKIVDKAYYCDDAILKLRAALSKNDPYDLLITDLSFASDYREQELEGGEDLINLIKQEQPNLKIIVFSIENRYHKINYLFEKYKINAFVTKGRDDIKDLKKAIEAIKENKSYISDDNKISKSNLFELTEYDINLLKLLAKGFTQKEVENYLKKEKITPNSESSIEKKLALLRITFNAKDTKHLLSLAVELGII</sequence>
<evidence type="ECO:0000256" key="1">
    <source>
        <dbReference type="PROSITE-ProRule" id="PRU00169"/>
    </source>
</evidence>
<dbReference type="InterPro" id="IPR001789">
    <property type="entry name" value="Sig_transdc_resp-reg_receiver"/>
</dbReference>
<name>A0A563DCN5_9FLAO</name>
<keyword evidence="4" id="KW-1185">Reference proteome</keyword>
<evidence type="ECO:0000259" key="2">
    <source>
        <dbReference type="PROSITE" id="PS50110"/>
    </source>
</evidence>
<organism evidence="3 4">
    <name type="scientific">Apibacter muscae</name>
    <dbReference type="NCBI Taxonomy" id="2509004"/>
    <lineage>
        <taxon>Bacteria</taxon>
        <taxon>Pseudomonadati</taxon>
        <taxon>Bacteroidota</taxon>
        <taxon>Flavobacteriia</taxon>
        <taxon>Flavobacteriales</taxon>
        <taxon>Weeksellaceae</taxon>
        <taxon>Apibacter</taxon>
    </lineage>
</organism>
<dbReference type="InterPro" id="IPR051015">
    <property type="entry name" value="EvgA-like"/>
</dbReference>
<protein>
    <submittedName>
        <fullName evidence="3">Response regulator transcription factor</fullName>
    </submittedName>
</protein>
<dbReference type="SUPFAM" id="SSF52172">
    <property type="entry name" value="CheY-like"/>
    <property type="match status" value="1"/>
</dbReference>
<dbReference type="PANTHER" id="PTHR45566">
    <property type="entry name" value="HTH-TYPE TRANSCRIPTIONAL REGULATOR YHJB-RELATED"/>
    <property type="match status" value="1"/>
</dbReference>
<dbReference type="AlphaFoldDB" id="A0A563DCN5"/>
<gene>
    <name evidence="3" type="ORF">ETU09_06230</name>
</gene>
<evidence type="ECO:0000313" key="4">
    <source>
        <dbReference type="Proteomes" id="UP000319499"/>
    </source>
</evidence>
<comment type="caution">
    <text evidence="3">The sequence shown here is derived from an EMBL/GenBank/DDBJ whole genome shotgun (WGS) entry which is preliminary data.</text>
</comment>
<dbReference type="PROSITE" id="PS50110">
    <property type="entry name" value="RESPONSE_REGULATORY"/>
    <property type="match status" value="1"/>
</dbReference>
<dbReference type="Proteomes" id="UP000319499">
    <property type="component" value="Unassembled WGS sequence"/>
</dbReference>
<feature type="domain" description="Response regulatory" evidence="2">
    <location>
        <begin position="4"/>
        <end position="133"/>
    </location>
</feature>
<dbReference type="OrthoDB" id="659223at2"/>
<accession>A0A563DCN5</accession>
<feature type="modified residue" description="4-aspartylphosphate" evidence="1">
    <location>
        <position position="60"/>
    </location>
</feature>
<dbReference type="InterPro" id="IPR011006">
    <property type="entry name" value="CheY-like_superfamily"/>
</dbReference>
<dbReference type="RefSeq" id="WP_146292619.1">
    <property type="nucleotide sequence ID" value="NZ_SELH01000021.1"/>
</dbReference>
<reference evidence="3 4" key="1">
    <citation type="submission" date="2019-02" db="EMBL/GenBank/DDBJ databases">
        <title>Apibacter muscae sp. nov.: a novel member of the house fly microbiota.</title>
        <authorList>
            <person name="Park R."/>
        </authorList>
    </citation>
    <scope>NUCLEOTIDE SEQUENCE [LARGE SCALE GENOMIC DNA]</scope>
    <source>
        <strain evidence="3 4">AL1</strain>
    </source>
</reference>
<proteinExistence type="predicted"/>
<dbReference type="EMBL" id="SELH01000021">
    <property type="protein sequence ID" value="TWP27691.1"/>
    <property type="molecule type" value="Genomic_DNA"/>
</dbReference>
<dbReference type="PANTHER" id="PTHR45566:SF1">
    <property type="entry name" value="HTH-TYPE TRANSCRIPTIONAL REGULATOR YHJB-RELATED"/>
    <property type="match status" value="1"/>
</dbReference>
<dbReference type="GO" id="GO:0000160">
    <property type="term" value="P:phosphorelay signal transduction system"/>
    <property type="evidence" value="ECO:0007669"/>
    <property type="project" value="InterPro"/>
</dbReference>